<feature type="coiled-coil region" evidence="4">
    <location>
        <begin position="278"/>
        <end position="319"/>
    </location>
</feature>
<keyword evidence="2" id="KW-0677">Repeat</keyword>
<feature type="compositionally biased region" description="Basic and acidic residues" evidence="5">
    <location>
        <begin position="671"/>
        <end position="694"/>
    </location>
</feature>
<dbReference type="RefSeq" id="XP_024583987.1">
    <property type="nucleotide sequence ID" value="XM_024718605.1"/>
</dbReference>
<feature type="compositionally biased region" description="Basic and acidic residues" evidence="5">
    <location>
        <begin position="1283"/>
        <end position="1296"/>
    </location>
</feature>
<dbReference type="STRING" id="4781.A0A0P1B219"/>
<dbReference type="OMA" id="HEQAMAN"/>
<feature type="region of interest" description="Disordered" evidence="5">
    <location>
        <begin position="1268"/>
        <end position="1304"/>
    </location>
</feature>
<evidence type="ECO:0000256" key="3">
    <source>
        <dbReference type="ARBA" id="ARBA00022837"/>
    </source>
</evidence>
<dbReference type="InterPro" id="IPR032714">
    <property type="entry name" value="DZIP1_N"/>
</dbReference>
<sequence>MKEFKKRDLWTATQVLALTATGLAASHTQPFVRLLYNDPKTRVNKDIKSRTIVVDGRDSDDDIICCRQQEQSGKFTASWNTSNDTGEVFTVHPVVDWVEMQLWNHFDNGFDVFLGKASISLHQLQQQCSQEGKDQNSLRTGALWFPLQSSKLNGVALRMSLEIECVFMVDPKVLRIRKAMEQRQHKADVKDTGTSVADPTFTFIQPYQPVEWSLIASTNVRHLFFHSDVERLANFREIVLYGDLEKELDDDEGLQIDVDHLTAYKMCQFSAQYLDHCIDTLSQRIEGYRDDYRALADTKAQLSRENKALTFQRKCLQKEHDELDLFISTYQRLLEKNSDGKLVNERLEELSSSDRDTYTTKPLSPSMSLTEQFSFIEPTVHKTWKECERDHQSENDLFKTQQMEIETQRLAQRVLEQQQREYRDKILSIADENRKLFAVKKIQVFFRNIQKIKQTQQETTKCQAAIRIQAAWKRFMEVKKHLNRLETQKREISILLMAQSERETRQWEAEMKQNKASTNVVPLESTDEENIADIIVTPSASPSKHVVDALVTTWRKLHRVFVLAHKSKGIAYHALFDEIDLRKDKVIDRAELRLGAWSFGIRLDRKITRALITLLRTKCQLPSKPLLVTYEQFMTGFELTSQVMKSSSELENSISHSEKRKRSTDENENLESAKTDEPLVKHTSDAHEKEPTDEEKLVMAVHSFRAAVYKSAATNLGSTSKFPIDSAVLRDTLTHICYPCNTDCNSRLEVNELISRLTKLNLQLTNDQISILRKLFLKSNESDEVDVAEFLSFVLTHSSSTDKAELGLLGHSVRELILKHVRKAPVEIGNIEDAVRFVFREAYKHSDQPSCSIRDFMHALKRLHLEIAPIHIARFVVTLDRDGDGFIYFDELLTWLRLHSFDLSDKNLQSASEQTVTSQQAEVEALQDLFEKLAFAHTSNLPFISHTNCLTTLFHHIDRDKSGKINQEELHAFLSTQDLLSFIKEDILKQVCELPTLPEDPSAVVAQKLIKLLDSSSNGVVTLKEWLKFGQHDIPHDSSDLANIDAMRKILCEAVENDVERLLDWFHDLPGIIQAPIGRHDDPNQMQVRVAEFKTALRVKVGGTHSVPRQTIDEIVNKIDKNKSGWITTSELCAWTFPSRDLDELLRLIIKCWQKEYQQTSTIDIANNLYARFDVDHNGCLGVRELRQGFKTFGLNLSEYETRVLLIAFDLDSDGCWNKAEFSAFVSKLTPVPLLISDLSTISGQNPINNAEHQAIFENSHHSHESFYSDDSFSDSKILSESSSRDQMADSVHREEYSEDFIED</sequence>
<keyword evidence="8" id="KW-1185">Reference proteome</keyword>
<proteinExistence type="predicted"/>
<feature type="domain" description="EF-hand" evidence="6">
    <location>
        <begin position="879"/>
        <end position="902"/>
    </location>
</feature>
<organism evidence="7 8">
    <name type="scientific">Plasmopara halstedii</name>
    <name type="common">Downy mildew of sunflower</name>
    <dbReference type="NCBI Taxonomy" id="4781"/>
    <lineage>
        <taxon>Eukaryota</taxon>
        <taxon>Sar</taxon>
        <taxon>Stramenopiles</taxon>
        <taxon>Oomycota</taxon>
        <taxon>Peronosporomycetes</taxon>
        <taxon>Peronosporales</taxon>
        <taxon>Peronosporaceae</taxon>
        <taxon>Plasmopara</taxon>
    </lineage>
</organism>
<dbReference type="SUPFAM" id="SSF47473">
    <property type="entry name" value="EF-hand"/>
    <property type="match status" value="3"/>
</dbReference>
<name>A0A0P1B219_PLAHL</name>
<dbReference type="Gene3D" id="1.10.238.10">
    <property type="entry name" value="EF-hand"/>
    <property type="match status" value="3"/>
</dbReference>
<dbReference type="Proteomes" id="UP000054928">
    <property type="component" value="Unassembled WGS sequence"/>
</dbReference>
<dbReference type="GO" id="GO:0005509">
    <property type="term" value="F:calcium ion binding"/>
    <property type="evidence" value="ECO:0007669"/>
    <property type="project" value="InterPro"/>
</dbReference>
<reference evidence="8" key="1">
    <citation type="submission" date="2014-09" db="EMBL/GenBank/DDBJ databases">
        <authorList>
            <person name="Sharma Rahul"/>
            <person name="Thines Marco"/>
        </authorList>
    </citation>
    <scope>NUCLEOTIDE SEQUENCE [LARGE SCALE GENOMIC DNA]</scope>
</reference>
<dbReference type="PANTHER" id="PTHR34524:SF6">
    <property type="entry name" value="CALCYPHOSINE LIKE"/>
    <property type="match status" value="1"/>
</dbReference>
<feature type="region of interest" description="Disordered" evidence="5">
    <location>
        <begin position="648"/>
        <end position="694"/>
    </location>
</feature>
<dbReference type="InterPro" id="IPR051581">
    <property type="entry name" value="Ca-bind"/>
</dbReference>
<dbReference type="InterPro" id="IPR018247">
    <property type="entry name" value="EF_Hand_1_Ca_BS"/>
</dbReference>
<dbReference type="PROSITE" id="PS50222">
    <property type="entry name" value="EF_HAND_2"/>
    <property type="match status" value="4"/>
</dbReference>
<evidence type="ECO:0000256" key="1">
    <source>
        <dbReference type="ARBA" id="ARBA00022723"/>
    </source>
</evidence>
<dbReference type="PANTHER" id="PTHR34524">
    <property type="entry name" value="CALCYPHOSIN"/>
    <property type="match status" value="1"/>
</dbReference>
<dbReference type="Pfam" id="PF13833">
    <property type="entry name" value="EF-hand_8"/>
    <property type="match status" value="1"/>
</dbReference>
<protein>
    <submittedName>
        <fullName evidence="7">EF-hand domain pair</fullName>
    </submittedName>
</protein>
<feature type="domain" description="EF-hand" evidence="6">
    <location>
        <begin position="1107"/>
        <end position="1142"/>
    </location>
</feature>
<dbReference type="GeneID" id="36399823"/>
<evidence type="ECO:0000256" key="4">
    <source>
        <dbReference type="SAM" id="Coils"/>
    </source>
</evidence>
<evidence type="ECO:0000313" key="8">
    <source>
        <dbReference type="Proteomes" id="UP000054928"/>
    </source>
</evidence>
<dbReference type="InterPro" id="IPR002048">
    <property type="entry name" value="EF_hand_dom"/>
</dbReference>
<dbReference type="InterPro" id="IPR011992">
    <property type="entry name" value="EF-hand-dom_pair"/>
</dbReference>
<dbReference type="EMBL" id="CCYD01002664">
    <property type="protein sequence ID" value="CEG47618.1"/>
    <property type="molecule type" value="Genomic_DNA"/>
</dbReference>
<feature type="domain" description="EF-hand" evidence="6">
    <location>
        <begin position="1161"/>
        <end position="1196"/>
    </location>
</feature>
<evidence type="ECO:0000313" key="7">
    <source>
        <dbReference type="EMBL" id="CEG47618.1"/>
    </source>
</evidence>
<keyword evidence="4" id="KW-0175">Coiled coil</keyword>
<keyword evidence="3" id="KW-0106">Calcium</keyword>
<evidence type="ECO:0000256" key="5">
    <source>
        <dbReference type="SAM" id="MobiDB-lite"/>
    </source>
</evidence>
<dbReference type="Pfam" id="PF13815">
    <property type="entry name" value="Dzip-like_N"/>
    <property type="match status" value="1"/>
</dbReference>
<dbReference type="OrthoDB" id="26525at2759"/>
<accession>A0A0P1B219</accession>
<evidence type="ECO:0000259" key="6">
    <source>
        <dbReference type="PROSITE" id="PS50222"/>
    </source>
</evidence>
<evidence type="ECO:0000256" key="2">
    <source>
        <dbReference type="ARBA" id="ARBA00022737"/>
    </source>
</evidence>
<dbReference type="SMART" id="SM00054">
    <property type="entry name" value="EFh"/>
    <property type="match status" value="6"/>
</dbReference>
<keyword evidence="1" id="KW-0479">Metal-binding</keyword>
<feature type="domain" description="EF-hand" evidence="6">
    <location>
        <begin position="945"/>
        <end position="980"/>
    </location>
</feature>
<dbReference type="PROSITE" id="PS00018">
    <property type="entry name" value="EF_HAND_1"/>
    <property type="match status" value="4"/>
</dbReference>